<protein>
    <submittedName>
        <fullName evidence="2">Uncharacterized protein</fullName>
    </submittedName>
</protein>
<feature type="compositionally biased region" description="Basic and acidic residues" evidence="1">
    <location>
        <begin position="71"/>
        <end position="90"/>
    </location>
</feature>
<keyword evidence="3" id="KW-1185">Reference proteome</keyword>
<accession>A0A7X2V5H0</accession>
<organism evidence="2 3">
    <name type="scientific">Metabacillus mangrovi</name>
    <dbReference type="NCBI Taxonomy" id="1491830"/>
    <lineage>
        <taxon>Bacteria</taxon>
        <taxon>Bacillati</taxon>
        <taxon>Bacillota</taxon>
        <taxon>Bacilli</taxon>
        <taxon>Bacillales</taxon>
        <taxon>Bacillaceae</taxon>
        <taxon>Metabacillus</taxon>
    </lineage>
</organism>
<feature type="region of interest" description="Disordered" evidence="1">
    <location>
        <begin position="26"/>
        <end position="102"/>
    </location>
</feature>
<comment type="caution">
    <text evidence="2">The sequence shown here is derived from an EMBL/GenBank/DDBJ whole genome shotgun (WGS) entry which is preliminary data.</text>
</comment>
<dbReference type="Proteomes" id="UP000434639">
    <property type="component" value="Unassembled WGS sequence"/>
</dbReference>
<reference evidence="2 3" key="1">
    <citation type="journal article" date="2017" name="Int. J. Syst. Evol. Microbiol.">
        <title>Bacillus mangrovi sp. nov., isolated from a sediment sample from a mangrove forest.</title>
        <authorList>
            <person name="Gupta V."/>
            <person name="Singh P.K."/>
            <person name="Korpole S."/>
            <person name="Tanuku N.R.S."/>
            <person name="Pinnaka A.K."/>
        </authorList>
    </citation>
    <scope>NUCLEOTIDE SEQUENCE [LARGE SCALE GENOMIC DNA]</scope>
    <source>
        <strain evidence="2 3">KCTC 33872</strain>
    </source>
</reference>
<dbReference type="EMBL" id="WMIB01000014">
    <property type="protein sequence ID" value="MTH54450.1"/>
    <property type="molecule type" value="Genomic_DNA"/>
</dbReference>
<proteinExistence type="predicted"/>
<gene>
    <name evidence="2" type="ORF">GKZ89_13685</name>
</gene>
<evidence type="ECO:0000256" key="1">
    <source>
        <dbReference type="SAM" id="MobiDB-lite"/>
    </source>
</evidence>
<dbReference type="AlphaFoldDB" id="A0A7X2V5H0"/>
<feature type="compositionally biased region" description="Basic and acidic residues" evidence="1">
    <location>
        <begin position="26"/>
        <end position="64"/>
    </location>
</feature>
<name>A0A7X2V5H0_9BACI</name>
<evidence type="ECO:0000313" key="3">
    <source>
        <dbReference type="Proteomes" id="UP000434639"/>
    </source>
</evidence>
<dbReference type="RefSeq" id="WP_155112962.1">
    <property type="nucleotide sequence ID" value="NZ_WMIB01000014.1"/>
</dbReference>
<sequence>MIGIVFISAAAILLIAIIAANAKALSDGKKRTPEIHREKEQVEKTEQKENAEPRPRSNMDDNAYRKALSKFNDEEGSRDGEKKDMNDEGYRNALRNLHRKKN</sequence>
<evidence type="ECO:0000313" key="2">
    <source>
        <dbReference type="EMBL" id="MTH54450.1"/>
    </source>
</evidence>